<reference evidence="3" key="2">
    <citation type="submission" date="2010-03" db="EMBL/GenBank/DDBJ databases">
        <authorList>
            <person name="Pajon A."/>
        </authorList>
    </citation>
    <scope>NUCLEOTIDE SEQUENCE</scope>
    <source>
        <strain evidence="3">Type strain: 18P13</strain>
    </source>
</reference>
<name>D4LEU5_RUMC1</name>
<feature type="compositionally biased region" description="Basic residues" evidence="1">
    <location>
        <begin position="151"/>
        <end position="160"/>
    </location>
</feature>
<dbReference type="InterPro" id="IPR041494">
    <property type="entry name" value="PIN7"/>
</dbReference>
<sequence length="241" mass="27357">MRIFLIDYENVNSFGLAGISRLDAEDRVVLFYSQSANTLNFEILDEIMQSPVRTEKVNLNQSGRNALDFQLVTYLGYLIAKQSADDFYIISRDMGYVATQQFCKKMLGVKVQIKPSIRDALADKTSVPVKKMTVSQPVMLQQPAPVEGKSGKKKSQKKQPKQITVQTKQTVPTVKTIRKLLLEIDPEIQTNRVKDIIQCMTDSESTAEFHNTLQRQFGGEDATDYYRGLKKFFADLQGNEK</sequence>
<dbReference type="RefSeq" id="WP_015559046.1">
    <property type="nucleotide sequence ID" value="NC_021039.1"/>
</dbReference>
<dbReference type="Pfam" id="PF18475">
    <property type="entry name" value="PIN7"/>
    <property type="match status" value="1"/>
</dbReference>
<proteinExistence type="predicted"/>
<feature type="region of interest" description="Disordered" evidence="1">
    <location>
        <begin position="138"/>
        <end position="165"/>
    </location>
</feature>
<dbReference type="AlphaFoldDB" id="D4LEU5"/>
<dbReference type="STRING" id="213810.RUM_21210"/>
<dbReference type="GeneID" id="83157132"/>
<organism evidence="3 4">
    <name type="scientific">Ruminococcus champanellensis (strain DSM 18848 / JCM 17042 / KCTC 15320 / 18P13)</name>
    <dbReference type="NCBI Taxonomy" id="213810"/>
    <lineage>
        <taxon>Bacteria</taxon>
        <taxon>Bacillati</taxon>
        <taxon>Bacillota</taxon>
        <taxon>Clostridia</taxon>
        <taxon>Eubacteriales</taxon>
        <taxon>Oscillospiraceae</taxon>
        <taxon>Ruminococcus</taxon>
    </lineage>
</organism>
<dbReference type="BioCyc" id="RCHA213810:RUM_RS12230-MONOMER"/>
<dbReference type="HOGENOM" id="CLU_105825_0_0_9"/>
<protein>
    <recommendedName>
        <fullName evidence="2">PIN-like domain-containing protein</fullName>
    </recommendedName>
</protein>
<evidence type="ECO:0000313" key="4">
    <source>
        <dbReference type="Proteomes" id="UP000007054"/>
    </source>
</evidence>
<gene>
    <name evidence="3" type="ordered locus">RUM_21210</name>
</gene>
<evidence type="ECO:0000313" key="3">
    <source>
        <dbReference type="EMBL" id="CBL18140.1"/>
    </source>
</evidence>
<evidence type="ECO:0000259" key="2">
    <source>
        <dbReference type="Pfam" id="PF18475"/>
    </source>
</evidence>
<dbReference type="PATRIC" id="fig|213810.4.peg.2008"/>
<evidence type="ECO:0000256" key="1">
    <source>
        <dbReference type="SAM" id="MobiDB-lite"/>
    </source>
</evidence>
<reference evidence="3" key="1">
    <citation type="submission" date="2010-03" db="EMBL/GenBank/DDBJ databases">
        <title>The genome sequence of Ruminococcus sp. 18P13.</title>
        <authorList>
            <consortium name="metaHIT consortium -- http://www.metahit.eu/"/>
            <person name="Pajon A."/>
            <person name="Turner K."/>
            <person name="Parkhill J."/>
            <person name="Bernalier A."/>
        </authorList>
    </citation>
    <scope>NUCLEOTIDE SEQUENCE [LARGE SCALE GENOMIC DNA]</scope>
    <source>
        <strain evidence="3">Type strain: 18P13</strain>
    </source>
</reference>
<dbReference type="KEGG" id="rch:RUM_21210"/>
<accession>D4LEU5</accession>
<keyword evidence="4" id="KW-1185">Reference proteome</keyword>
<dbReference type="EMBL" id="FP929052">
    <property type="protein sequence ID" value="CBL18140.1"/>
    <property type="molecule type" value="Genomic_DNA"/>
</dbReference>
<feature type="domain" description="PIN-like" evidence="2">
    <location>
        <begin position="5"/>
        <end position="105"/>
    </location>
</feature>
<dbReference type="Proteomes" id="UP000007054">
    <property type="component" value="Chromosome"/>
</dbReference>